<evidence type="ECO:0000313" key="1">
    <source>
        <dbReference type="EMBL" id="EXB03272.1"/>
    </source>
</evidence>
<dbReference type="PATRIC" id="fig|1310613.3.peg.4008"/>
<dbReference type="Proteomes" id="UP000020595">
    <property type="component" value="Unassembled WGS sequence"/>
</dbReference>
<sequence length="85" mass="10210">MSKYTYKRLNLTPELAKVILENKPTGEGEIYWNREINVYYTKGPRRNALVYCKENDTWRTSVRYNHEIEELVRYIPLSIIANLKK</sequence>
<dbReference type="AlphaFoldDB" id="A0A009HGD6"/>
<dbReference type="EMBL" id="JEWH01000112">
    <property type="protein sequence ID" value="EXB03272.1"/>
    <property type="molecule type" value="Genomic_DNA"/>
</dbReference>
<reference evidence="1 2" key="1">
    <citation type="submission" date="2014-02" db="EMBL/GenBank/DDBJ databases">
        <title>Comparative genomics and transcriptomics to identify genetic mechanisms underlying the emergence of carbapenem resistant Acinetobacter baumannii (CRAb).</title>
        <authorList>
            <person name="Harris A.D."/>
            <person name="Johnson K.J."/>
            <person name="George J."/>
            <person name="Shefchek K."/>
            <person name="Daugherty S.C."/>
            <person name="Parankush S."/>
            <person name="Sadzewicz L."/>
            <person name="Tallon L."/>
            <person name="Sengamalay N."/>
            <person name="Hazen T.H."/>
            <person name="Rasko D.A."/>
        </authorList>
    </citation>
    <scope>NUCLEOTIDE SEQUENCE [LARGE SCALE GENOMIC DNA]</scope>
    <source>
        <strain evidence="1 2">1295743</strain>
    </source>
</reference>
<organism evidence="1 2">
    <name type="scientific">Acinetobacter baumannii (strain 1295743)</name>
    <dbReference type="NCBI Taxonomy" id="1310613"/>
    <lineage>
        <taxon>Bacteria</taxon>
        <taxon>Pseudomonadati</taxon>
        <taxon>Pseudomonadota</taxon>
        <taxon>Gammaproteobacteria</taxon>
        <taxon>Moraxellales</taxon>
        <taxon>Moraxellaceae</taxon>
        <taxon>Acinetobacter</taxon>
        <taxon>Acinetobacter calcoaceticus/baumannii complex</taxon>
    </lineage>
</organism>
<accession>A0A009HGD6</accession>
<evidence type="ECO:0000313" key="2">
    <source>
        <dbReference type="Proteomes" id="UP000020595"/>
    </source>
</evidence>
<protein>
    <submittedName>
        <fullName evidence="1">Uncharacterized protein</fullName>
    </submittedName>
</protein>
<name>A0A009HGD6_ACIB9</name>
<proteinExistence type="predicted"/>
<gene>
    <name evidence="1" type="ORF">J512_4208</name>
</gene>
<dbReference type="RefSeq" id="WP_032051932.1">
    <property type="nucleotide sequence ID" value="NZ_JEWH01000112.1"/>
</dbReference>
<comment type="caution">
    <text evidence="1">The sequence shown here is derived from an EMBL/GenBank/DDBJ whole genome shotgun (WGS) entry which is preliminary data.</text>
</comment>